<dbReference type="Gene3D" id="1.10.510.10">
    <property type="entry name" value="Transferase(Phosphotransferase) domain 1"/>
    <property type="match status" value="3"/>
</dbReference>
<dbReference type="PANTHER" id="PTHR45621">
    <property type="entry name" value="OS01G0588500 PROTEIN-RELATED"/>
    <property type="match status" value="1"/>
</dbReference>
<dbReference type="InterPro" id="IPR008271">
    <property type="entry name" value="Ser/Thr_kinase_AS"/>
</dbReference>
<dbReference type="SUPFAM" id="SSF56112">
    <property type="entry name" value="Protein kinase-like (PK-like)"/>
    <property type="match status" value="2"/>
</dbReference>
<evidence type="ECO:0000256" key="2">
    <source>
        <dbReference type="ARBA" id="ARBA00022741"/>
    </source>
</evidence>
<dbReference type="PROSITE" id="PS50011">
    <property type="entry name" value="PROTEIN_KINASE_DOM"/>
    <property type="match status" value="2"/>
</dbReference>
<organism evidence="7 8">
    <name type="scientific">Artemisia annua</name>
    <name type="common">Sweet wormwood</name>
    <dbReference type="NCBI Taxonomy" id="35608"/>
    <lineage>
        <taxon>Eukaryota</taxon>
        <taxon>Viridiplantae</taxon>
        <taxon>Streptophyta</taxon>
        <taxon>Embryophyta</taxon>
        <taxon>Tracheophyta</taxon>
        <taxon>Spermatophyta</taxon>
        <taxon>Magnoliopsida</taxon>
        <taxon>eudicotyledons</taxon>
        <taxon>Gunneridae</taxon>
        <taxon>Pentapetalae</taxon>
        <taxon>asterids</taxon>
        <taxon>campanulids</taxon>
        <taxon>Asterales</taxon>
        <taxon>Asteraceae</taxon>
        <taxon>Asteroideae</taxon>
        <taxon>Anthemideae</taxon>
        <taxon>Artemisiinae</taxon>
        <taxon>Artemisia</taxon>
    </lineage>
</organism>
<proteinExistence type="predicted"/>
<comment type="caution">
    <text evidence="7">The sequence shown here is derived from an EMBL/GenBank/DDBJ whole genome shotgun (WGS) entry which is preliminary data.</text>
</comment>
<keyword evidence="8" id="KW-1185">Reference proteome</keyword>
<dbReference type="EMBL" id="PKPP01000093">
    <property type="protein sequence ID" value="PWA97931.1"/>
    <property type="molecule type" value="Genomic_DNA"/>
</dbReference>
<evidence type="ECO:0000256" key="1">
    <source>
        <dbReference type="ARBA" id="ARBA00022679"/>
    </source>
</evidence>
<dbReference type="SMART" id="SM00220">
    <property type="entry name" value="S_TKc"/>
    <property type="match status" value="1"/>
</dbReference>
<evidence type="ECO:0000259" key="6">
    <source>
        <dbReference type="PROSITE" id="PS50011"/>
    </source>
</evidence>
<name>A0A2U1QIS9_ARTAN</name>
<dbReference type="PROSITE" id="PS00107">
    <property type="entry name" value="PROTEIN_KINASE_ATP"/>
    <property type="match status" value="1"/>
</dbReference>
<dbReference type="PROSITE" id="PS00108">
    <property type="entry name" value="PROTEIN_KINASE_ST"/>
    <property type="match status" value="1"/>
</dbReference>
<reference evidence="7 8" key="1">
    <citation type="journal article" date="2018" name="Mol. Plant">
        <title>The genome of Artemisia annua provides insight into the evolution of Asteraceae family and artemisinin biosynthesis.</title>
        <authorList>
            <person name="Shen Q."/>
            <person name="Zhang L."/>
            <person name="Liao Z."/>
            <person name="Wang S."/>
            <person name="Yan T."/>
            <person name="Shi P."/>
            <person name="Liu M."/>
            <person name="Fu X."/>
            <person name="Pan Q."/>
            <person name="Wang Y."/>
            <person name="Lv Z."/>
            <person name="Lu X."/>
            <person name="Zhang F."/>
            <person name="Jiang W."/>
            <person name="Ma Y."/>
            <person name="Chen M."/>
            <person name="Hao X."/>
            <person name="Li L."/>
            <person name="Tang Y."/>
            <person name="Lv G."/>
            <person name="Zhou Y."/>
            <person name="Sun X."/>
            <person name="Brodelius P.E."/>
            <person name="Rose J.K.C."/>
            <person name="Tang K."/>
        </authorList>
    </citation>
    <scope>NUCLEOTIDE SEQUENCE [LARGE SCALE GENOMIC DNA]</scope>
    <source>
        <strain evidence="8">cv. Huhao1</strain>
        <tissue evidence="7">Leaf</tissue>
    </source>
</reference>
<feature type="domain" description="Protein kinase" evidence="6">
    <location>
        <begin position="254"/>
        <end position="629"/>
    </location>
</feature>
<sequence>MTEQESVKHPKSSFILPDQTCQHFTLSEVHALTHDFDEALVIGHGGFGKVYKCTTKIGTVYEVAIKRLHSMSGQGACEFEAEVNICVGAARGLDYLHAGIATRHGVIHRDVKTSNILLDANFEAKVSDFGLAKVGPTNQTITHVSTTVKGTFGYMDPCYFYSGKLTRKSDVYAFGVVLLEVLSGRQAVDPTIDEDQWSLAVWAQDQINKGKLNQIVDPKLKGQTSKKSLKEFASIAVDCLHSQPKKRPTMAEIVVKIESILSQERECTDSVINEGSFINNVYIVQLNPSFSERSFVELKLEKLNHPNLIKLLGYCLDKNKLHCVYGHNPNTRLDRLLFKVPGTTSLPWAARLKIAIGTAQGLSFLHQRKHLAYIQIKTSFIFVDKDYNARLLDFEVENPSLGQYTYPFQNDAFYAAPEWFNYHFLNLERYEDTTVSQFEDDGTSSFLASEKHLKCKISFSFLIFSIHLQDYNARLLDFEVENPSLDQYTYPFQGQYTYPFQNDAFYAAPEWFNYHFLNLERYEDTTVSQFEDDFGIKSEIYAFGVVLLEILTGLKVHDVNRSMEKQNLVKWATPLLADEVNLGRIMDRQLQLNDCPPKGAFKFALLVSKCLQPIADRRPSMEEIIHVLYKCYQD</sequence>
<feature type="domain" description="Protein kinase" evidence="6">
    <location>
        <begin position="1"/>
        <end position="261"/>
    </location>
</feature>
<dbReference type="GO" id="GO:0005524">
    <property type="term" value="F:ATP binding"/>
    <property type="evidence" value="ECO:0007669"/>
    <property type="project" value="UniProtKB-UniRule"/>
</dbReference>
<evidence type="ECO:0000256" key="5">
    <source>
        <dbReference type="PROSITE-ProRule" id="PRU10141"/>
    </source>
</evidence>
<dbReference type="STRING" id="35608.A0A2U1QIS9"/>
<accession>A0A2U1QIS9</accession>
<dbReference type="Pfam" id="PF00069">
    <property type="entry name" value="Pkinase"/>
    <property type="match status" value="2"/>
</dbReference>
<protein>
    <submittedName>
        <fullName evidence="7">Mitogen-activated protein (MAP) kinase kinase kinase, MLK1/MLK2/MLK4</fullName>
    </submittedName>
</protein>
<dbReference type="GO" id="GO:0004672">
    <property type="term" value="F:protein kinase activity"/>
    <property type="evidence" value="ECO:0007669"/>
    <property type="project" value="InterPro"/>
</dbReference>
<keyword evidence="4 5" id="KW-0067">ATP-binding</keyword>
<dbReference type="InterPro" id="IPR000719">
    <property type="entry name" value="Prot_kinase_dom"/>
</dbReference>
<keyword evidence="2 5" id="KW-0547">Nucleotide-binding</keyword>
<keyword evidence="3 7" id="KW-0418">Kinase</keyword>
<evidence type="ECO:0000313" key="8">
    <source>
        <dbReference type="Proteomes" id="UP000245207"/>
    </source>
</evidence>
<dbReference type="FunFam" id="1.10.510.10:FF:000095">
    <property type="entry name" value="protein STRUBBELIG-RECEPTOR FAMILY 8"/>
    <property type="match status" value="1"/>
</dbReference>
<dbReference type="OrthoDB" id="4062651at2759"/>
<dbReference type="Proteomes" id="UP000245207">
    <property type="component" value="Unassembled WGS sequence"/>
</dbReference>
<keyword evidence="1" id="KW-0808">Transferase</keyword>
<feature type="binding site" evidence="5">
    <location>
        <position position="66"/>
    </location>
    <ligand>
        <name>ATP</name>
        <dbReference type="ChEBI" id="CHEBI:30616"/>
    </ligand>
</feature>
<dbReference type="InterPro" id="IPR017441">
    <property type="entry name" value="Protein_kinase_ATP_BS"/>
</dbReference>
<dbReference type="AlphaFoldDB" id="A0A2U1QIS9"/>
<evidence type="ECO:0000313" key="7">
    <source>
        <dbReference type="EMBL" id="PWA97931.1"/>
    </source>
</evidence>
<dbReference type="InterPro" id="IPR011009">
    <property type="entry name" value="Kinase-like_dom_sf"/>
</dbReference>
<evidence type="ECO:0000256" key="4">
    <source>
        <dbReference type="ARBA" id="ARBA00022840"/>
    </source>
</evidence>
<gene>
    <name evidence="7" type="ORF">CTI12_AA024630</name>
</gene>
<dbReference type="InterPro" id="IPR050823">
    <property type="entry name" value="Plant_Ser_Thr_Prot_Kinase"/>
</dbReference>
<evidence type="ECO:0000256" key="3">
    <source>
        <dbReference type="ARBA" id="ARBA00022777"/>
    </source>
</evidence>